<dbReference type="Proteomes" id="UP000501379">
    <property type="component" value="Chromosome"/>
</dbReference>
<protein>
    <submittedName>
        <fullName evidence="1">Uncharacterized protein</fullName>
    </submittedName>
</protein>
<sequence>MLTGRTTVINGLHADPDNNRFLVLPVAAQRTGGLSLPENPEDTAMDRFQSFDPRYQLEAEEALDELILEDVPGRVLIHEEIQLTLQAIERLAGQLRQRTPPGRQPRF</sequence>
<accession>A0A6M8FNZ6</accession>
<dbReference type="EMBL" id="CP053697">
    <property type="protein sequence ID" value="QKE65559.1"/>
    <property type="molecule type" value="Genomic_DNA"/>
</dbReference>
<dbReference type="AlphaFoldDB" id="A0A6M8FNZ6"/>
<dbReference type="RefSeq" id="WP_173211521.1">
    <property type="nucleotide sequence ID" value="NZ_CP053697.2"/>
</dbReference>
<organism evidence="1 2">
    <name type="scientific">Aquipseudomonas campi</name>
    <dbReference type="NCBI Taxonomy" id="2731681"/>
    <lineage>
        <taxon>Bacteria</taxon>
        <taxon>Pseudomonadati</taxon>
        <taxon>Pseudomonadota</taxon>
        <taxon>Gammaproteobacteria</taxon>
        <taxon>Pseudomonadales</taxon>
        <taxon>Pseudomonadaceae</taxon>
        <taxon>Aquipseudomonas</taxon>
    </lineage>
</organism>
<reference evidence="1" key="1">
    <citation type="submission" date="2020-07" db="EMBL/GenBank/DDBJ databases">
        <title>Nitrate ammonifying Pseudomonas campi sp. nov. isolated from German agricultural grassland.</title>
        <authorList>
            <person name="Timsy T."/>
            <person name="Ulrich A."/>
            <person name="Spanner T."/>
            <person name="Foesel B."/>
            <person name="Kolb S."/>
            <person name="Horn M.A."/>
            <person name="Behrendt U."/>
        </authorList>
    </citation>
    <scope>NUCLEOTIDE SEQUENCE</scope>
    <source>
        <strain evidence="1">S1-A32-2</strain>
    </source>
</reference>
<proteinExistence type="predicted"/>
<name>A0A6M8FNZ6_9GAMM</name>
<dbReference type="KEGG" id="pcam:HNE05_20075"/>
<evidence type="ECO:0000313" key="1">
    <source>
        <dbReference type="EMBL" id="QKE65559.1"/>
    </source>
</evidence>
<keyword evidence="2" id="KW-1185">Reference proteome</keyword>
<gene>
    <name evidence="1" type="ORF">HNE05_20075</name>
</gene>
<evidence type="ECO:0000313" key="2">
    <source>
        <dbReference type="Proteomes" id="UP000501379"/>
    </source>
</evidence>